<dbReference type="Pfam" id="PF02515">
    <property type="entry name" value="CoA_transf_3"/>
    <property type="match status" value="1"/>
</dbReference>
<evidence type="ECO:0000313" key="2">
    <source>
        <dbReference type="EMBL" id="TCU93165.1"/>
    </source>
</evidence>
<proteinExistence type="predicted"/>
<dbReference type="Gene3D" id="3.30.1540.10">
    <property type="entry name" value="formyl-coa transferase, domain 3"/>
    <property type="match status" value="1"/>
</dbReference>
<dbReference type="PANTHER" id="PTHR48207">
    <property type="entry name" value="SUCCINATE--HYDROXYMETHYLGLUTARATE COA-TRANSFERASE"/>
    <property type="match status" value="1"/>
</dbReference>
<dbReference type="RefSeq" id="WP_132478136.1">
    <property type="nucleotide sequence ID" value="NZ_JBHRVM010000001.1"/>
</dbReference>
<dbReference type="SUPFAM" id="SSF89796">
    <property type="entry name" value="CoA-transferase family III (CaiB/BaiF)"/>
    <property type="match status" value="1"/>
</dbReference>
<gene>
    <name evidence="2" type="ORF">EV686_11248</name>
</gene>
<dbReference type="PANTHER" id="PTHR48207:SF3">
    <property type="entry name" value="SUCCINATE--HYDROXYMETHYLGLUTARATE COA-TRANSFERASE"/>
    <property type="match status" value="1"/>
</dbReference>
<dbReference type="InterPro" id="IPR044855">
    <property type="entry name" value="CoA-Trfase_III_dom3_sf"/>
</dbReference>
<organism evidence="2 3">
    <name type="scientific">Paracandidimonas soli</name>
    <dbReference type="NCBI Taxonomy" id="1917182"/>
    <lineage>
        <taxon>Bacteria</taxon>
        <taxon>Pseudomonadati</taxon>
        <taxon>Pseudomonadota</taxon>
        <taxon>Betaproteobacteria</taxon>
        <taxon>Burkholderiales</taxon>
        <taxon>Alcaligenaceae</taxon>
        <taxon>Paracandidimonas</taxon>
    </lineage>
</organism>
<evidence type="ECO:0000313" key="3">
    <source>
        <dbReference type="Proteomes" id="UP000294692"/>
    </source>
</evidence>
<keyword evidence="3" id="KW-1185">Reference proteome</keyword>
<dbReference type="InterPro" id="IPR003673">
    <property type="entry name" value="CoA-Trfase_fam_III"/>
</dbReference>
<evidence type="ECO:0000256" key="1">
    <source>
        <dbReference type="ARBA" id="ARBA00022679"/>
    </source>
</evidence>
<dbReference type="AlphaFoldDB" id="A0A4R3UN98"/>
<dbReference type="EMBL" id="SMBX01000012">
    <property type="protein sequence ID" value="TCU93165.1"/>
    <property type="molecule type" value="Genomic_DNA"/>
</dbReference>
<name>A0A4R3UN98_9BURK</name>
<accession>A0A4R3UN98</accession>
<dbReference type="OrthoDB" id="9797653at2"/>
<reference evidence="2 3" key="1">
    <citation type="submission" date="2019-03" db="EMBL/GenBank/DDBJ databases">
        <title>Genomic Encyclopedia of Type Strains, Phase IV (KMG-IV): sequencing the most valuable type-strain genomes for metagenomic binning, comparative biology and taxonomic classification.</title>
        <authorList>
            <person name="Goeker M."/>
        </authorList>
    </citation>
    <scope>NUCLEOTIDE SEQUENCE [LARGE SCALE GENOMIC DNA]</scope>
    <source>
        <strain evidence="2 3">DSM 100048</strain>
    </source>
</reference>
<protein>
    <submittedName>
        <fullName evidence="2">Succinate--hydroxymethylglutarate CoA-transferase</fullName>
    </submittedName>
</protein>
<sequence>MNTKNETAAKPLAGIKVVDFTRVFSGPYCAMLLADLGAEVVKVEMPGSGDPLRRQGPPFHHEIGLTFLATNRNKRSLTLDLKAEKGRELAFKLCCEADVVLENFRPDVMGRLGLGYEALSAANPKLIFASISGLGADGPDMKEGAFDLTIQALGGYMSITGERDGKPIKLGTSAFDIISGMNCYAGVLAALLQRGVTGKGQKVETSLLEGEVAFLTNAAIEYLITGSNPGKWGSEHSQQAPYKAFETADGWTVIGAGYQNLWEEFVKVLDREDLLQDDRFKDLAGRVENRDALYAILDPEVRKHTTGELNARLNAAKVPCAPVNNMEQVFNHRQVRHRNMLCSVRHPVYGDLPQVGPATKFSGFDIASGWSAPPLLGEHNETVLSGWLGISEEEIQRLKDEQVI</sequence>
<keyword evidence="1 2" id="KW-0808">Transferase</keyword>
<dbReference type="Gene3D" id="3.40.50.10540">
    <property type="entry name" value="Crotonobetainyl-coa:carnitine coa-transferase, domain 1"/>
    <property type="match status" value="1"/>
</dbReference>
<dbReference type="Proteomes" id="UP000294692">
    <property type="component" value="Unassembled WGS sequence"/>
</dbReference>
<dbReference type="GO" id="GO:0008410">
    <property type="term" value="F:CoA-transferase activity"/>
    <property type="evidence" value="ECO:0007669"/>
    <property type="project" value="TreeGrafter"/>
</dbReference>
<dbReference type="InterPro" id="IPR023606">
    <property type="entry name" value="CoA-Trfase_III_dom_1_sf"/>
</dbReference>
<dbReference type="InterPro" id="IPR050483">
    <property type="entry name" value="CoA-transferase_III_domain"/>
</dbReference>
<comment type="caution">
    <text evidence="2">The sequence shown here is derived from an EMBL/GenBank/DDBJ whole genome shotgun (WGS) entry which is preliminary data.</text>
</comment>